<dbReference type="InterPro" id="IPR042204">
    <property type="entry name" value="2Fe-2S-bd_N"/>
</dbReference>
<accession>A0A7C4VRF8</accession>
<keyword evidence="1" id="KW-0560">Oxidoreductase</keyword>
<reference evidence="3" key="1">
    <citation type="journal article" date="2020" name="mSystems">
        <title>Genome- and Community-Level Interaction Insights into Carbon Utilization and Element Cycling Functions of Hydrothermarchaeota in Hydrothermal Sediment.</title>
        <authorList>
            <person name="Zhou Z."/>
            <person name="Liu Y."/>
            <person name="Xu W."/>
            <person name="Pan J."/>
            <person name="Luo Z.H."/>
            <person name="Li M."/>
        </authorList>
    </citation>
    <scope>NUCLEOTIDE SEQUENCE [LARGE SCALE GENOMIC DNA]</scope>
    <source>
        <strain evidence="3">SpSt-477</strain>
    </source>
</reference>
<dbReference type="SUPFAM" id="SSF54292">
    <property type="entry name" value="2Fe-2S ferredoxin-like"/>
    <property type="match status" value="1"/>
</dbReference>
<dbReference type="InterPro" id="IPR036010">
    <property type="entry name" value="2Fe-2S_ferredoxin-like_sf"/>
</dbReference>
<protein>
    <submittedName>
        <fullName evidence="3">(2Fe-2S)-binding protein</fullName>
    </submittedName>
</protein>
<dbReference type="GO" id="GO:0051536">
    <property type="term" value="F:iron-sulfur cluster binding"/>
    <property type="evidence" value="ECO:0007669"/>
    <property type="project" value="InterPro"/>
</dbReference>
<dbReference type="InterPro" id="IPR001041">
    <property type="entry name" value="2Fe-2S_ferredoxin-type"/>
</dbReference>
<evidence type="ECO:0000259" key="2">
    <source>
        <dbReference type="PROSITE" id="PS51085"/>
    </source>
</evidence>
<dbReference type="CDD" id="cd00207">
    <property type="entry name" value="fer2"/>
    <property type="match status" value="1"/>
</dbReference>
<dbReference type="EMBL" id="DSUH01000255">
    <property type="protein sequence ID" value="HGU33392.1"/>
    <property type="molecule type" value="Genomic_DNA"/>
</dbReference>
<feature type="domain" description="2Fe-2S ferredoxin-type" evidence="2">
    <location>
        <begin position="1"/>
        <end position="80"/>
    </location>
</feature>
<evidence type="ECO:0000313" key="3">
    <source>
        <dbReference type="EMBL" id="HGU33392.1"/>
    </source>
</evidence>
<evidence type="ECO:0000256" key="1">
    <source>
        <dbReference type="ARBA" id="ARBA00023002"/>
    </source>
</evidence>
<organism evidence="3">
    <name type="scientific">Desulfatirhabdium butyrativorans</name>
    <dbReference type="NCBI Taxonomy" id="340467"/>
    <lineage>
        <taxon>Bacteria</taxon>
        <taxon>Pseudomonadati</taxon>
        <taxon>Thermodesulfobacteriota</taxon>
        <taxon>Desulfobacteria</taxon>
        <taxon>Desulfobacterales</taxon>
        <taxon>Desulfatirhabdiaceae</taxon>
        <taxon>Desulfatirhabdium</taxon>
    </lineage>
</organism>
<sequence>MSITLDGVSLSVQPGQTLAQVLLASGRMDCRTEKEGDVRGIFCGMGICGECRMIVDGVPNVRICQTIVRDGMVVRRQNDAIVRREP</sequence>
<dbReference type="Pfam" id="PF13510">
    <property type="entry name" value="Fer2_4"/>
    <property type="match status" value="1"/>
</dbReference>
<dbReference type="PROSITE" id="PS51085">
    <property type="entry name" value="2FE2S_FER_2"/>
    <property type="match status" value="1"/>
</dbReference>
<gene>
    <name evidence="3" type="ORF">ENS29_11115</name>
</gene>
<comment type="caution">
    <text evidence="3">The sequence shown here is derived from an EMBL/GenBank/DDBJ whole genome shotgun (WGS) entry which is preliminary data.</text>
</comment>
<dbReference type="AlphaFoldDB" id="A0A7C4VRF8"/>
<name>A0A7C4VRF8_9BACT</name>
<dbReference type="GO" id="GO:0016491">
    <property type="term" value="F:oxidoreductase activity"/>
    <property type="evidence" value="ECO:0007669"/>
    <property type="project" value="UniProtKB-KW"/>
</dbReference>
<proteinExistence type="predicted"/>
<dbReference type="Gene3D" id="3.10.20.440">
    <property type="entry name" value="2Fe-2S iron-sulphur cluster binding domain, sarcosine oxidase, alpha subunit, N-terminal domain"/>
    <property type="match status" value="1"/>
</dbReference>